<dbReference type="InterPro" id="IPR052895">
    <property type="entry name" value="HetReg/Transcr_Mod"/>
</dbReference>
<reference evidence="2" key="2">
    <citation type="submission" date="2023-06" db="EMBL/GenBank/DDBJ databases">
        <authorList>
            <consortium name="Lawrence Berkeley National Laboratory"/>
            <person name="Haridas S."/>
            <person name="Hensen N."/>
            <person name="Bonometti L."/>
            <person name="Westerberg I."/>
            <person name="Brannstrom I.O."/>
            <person name="Guillou S."/>
            <person name="Cros-Aarteil S."/>
            <person name="Calhoun S."/>
            <person name="Kuo A."/>
            <person name="Mondo S."/>
            <person name="Pangilinan J."/>
            <person name="Riley R."/>
            <person name="Labutti K."/>
            <person name="Andreopoulos B."/>
            <person name="Lipzen A."/>
            <person name="Chen C."/>
            <person name="Yanf M."/>
            <person name="Daum C."/>
            <person name="Ng V."/>
            <person name="Clum A."/>
            <person name="Steindorff A."/>
            <person name="Ohm R."/>
            <person name="Martin F."/>
            <person name="Silar P."/>
            <person name="Natvig D."/>
            <person name="Lalanne C."/>
            <person name="Gautier V."/>
            <person name="Ament-Velasquez S.L."/>
            <person name="Kruys A."/>
            <person name="Hutchinson M.I."/>
            <person name="Powell A.J."/>
            <person name="Barry K."/>
            <person name="Miller A.N."/>
            <person name="Grigoriev I.V."/>
            <person name="Debuchy R."/>
            <person name="Gladieux P."/>
            <person name="Thoren M.H."/>
            <person name="Johannesson H."/>
        </authorList>
    </citation>
    <scope>NUCLEOTIDE SEQUENCE</scope>
    <source>
        <strain evidence="2">SMH4131-1</strain>
    </source>
</reference>
<evidence type="ECO:0000313" key="2">
    <source>
        <dbReference type="EMBL" id="KAK3320286.1"/>
    </source>
</evidence>
<evidence type="ECO:0000259" key="1">
    <source>
        <dbReference type="Pfam" id="PF06985"/>
    </source>
</evidence>
<comment type="caution">
    <text evidence="2">The sequence shown here is derived from an EMBL/GenBank/DDBJ whole genome shotgun (WGS) entry which is preliminary data.</text>
</comment>
<name>A0AAE0I9P3_9PEZI</name>
<dbReference type="PANTHER" id="PTHR24148:SF73">
    <property type="entry name" value="HET DOMAIN PROTEIN (AFU_ORTHOLOGUE AFUA_8G01020)"/>
    <property type="match status" value="1"/>
</dbReference>
<evidence type="ECO:0000313" key="3">
    <source>
        <dbReference type="Proteomes" id="UP001286456"/>
    </source>
</evidence>
<feature type="domain" description="Heterokaryon incompatibility" evidence="1">
    <location>
        <begin position="53"/>
        <end position="213"/>
    </location>
</feature>
<reference evidence="2" key="1">
    <citation type="journal article" date="2023" name="Mol. Phylogenet. Evol.">
        <title>Genome-scale phylogeny and comparative genomics of the fungal order Sordariales.</title>
        <authorList>
            <person name="Hensen N."/>
            <person name="Bonometti L."/>
            <person name="Westerberg I."/>
            <person name="Brannstrom I.O."/>
            <person name="Guillou S."/>
            <person name="Cros-Aarteil S."/>
            <person name="Calhoun S."/>
            <person name="Haridas S."/>
            <person name="Kuo A."/>
            <person name="Mondo S."/>
            <person name="Pangilinan J."/>
            <person name="Riley R."/>
            <person name="LaButti K."/>
            <person name="Andreopoulos B."/>
            <person name="Lipzen A."/>
            <person name="Chen C."/>
            <person name="Yan M."/>
            <person name="Daum C."/>
            <person name="Ng V."/>
            <person name="Clum A."/>
            <person name="Steindorff A."/>
            <person name="Ohm R.A."/>
            <person name="Martin F."/>
            <person name="Silar P."/>
            <person name="Natvig D.O."/>
            <person name="Lalanne C."/>
            <person name="Gautier V."/>
            <person name="Ament-Velasquez S.L."/>
            <person name="Kruys A."/>
            <person name="Hutchinson M.I."/>
            <person name="Powell A.J."/>
            <person name="Barry K."/>
            <person name="Miller A.N."/>
            <person name="Grigoriev I.V."/>
            <person name="Debuchy R."/>
            <person name="Gladieux P."/>
            <person name="Hiltunen Thoren M."/>
            <person name="Johannesson H."/>
        </authorList>
    </citation>
    <scope>NUCLEOTIDE SEQUENCE</scope>
    <source>
        <strain evidence="2">SMH4131-1</strain>
    </source>
</reference>
<dbReference type="Pfam" id="PF06985">
    <property type="entry name" value="HET"/>
    <property type="match status" value="1"/>
</dbReference>
<dbReference type="PANTHER" id="PTHR24148">
    <property type="entry name" value="ANKYRIN REPEAT DOMAIN-CONTAINING PROTEIN 39 HOMOLOG-RELATED"/>
    <property type="match status" value="1"/>
</dbReference>
<accession>A0AAE0I9P3</accession>
<gene>
    <name evidence="2" type="ORF">B0T19DRAFT_446051</name>
</gene>
<dbReference type="InterPro" id="IPR010730">
    <property type="entry name" value="HET"/>
</dbReference>
<organism evidence="2 3">
    <name type="scientific">Cercophora scortea</name>
    <dbReference type="NCBI Taxonomy" id="314031"/>
    <lineage>
        <taxon>Eukaryota</taxon>
        <taxon>Fungi</taxon>
        <taxon>Dikarya</taxon>
        <taxon>Ascomycota</taxon>
        <taxon>Pezizomycotina</taxon>
        <taxon>Sordariomycetes</taxon>
        <taxon>Sordariomycetidae</taxon>
        <taxon>Sordariales</taxon>
        <taxon>Lasiosphaeriaceae</taxon>
        <taxon>Cercophora</taxon>
    </lineage>
</organism>
<sequence>MEQWNVHLADKIYKPLQGTLPLRVLQIHPGASPAPLKCELIPTEITDGIPSDYDATSDTWGSPANPKTINCNGLDLKIQQNAFEMLNDLRHPDRPRTVWIDAICINQCDVVERGQQVSMMHKVYACAQRVVVWLGKPDDHSHVAMKFAAGLDAEKCIQELVDFKVKRDLEYREKTYLFRNDASLATEDDRKLAVALVAFINRPWFNRVWVQQEASACRNTDVICGPDVVPWGQIFALVWVLSPPYTTMWPDYFPHTYGASQPSLYAVTAIQADKIVRRDKIFALQNLTLRDWSTWSPAVSYSVPWEILYTDVALRILKNGWLKLLSRSGRAMQRKDSMLPSWGGGPDGYHSGSMPNLTIAARSGMLPKHHRRKIDPQYMSPDLQKFKGPTRQLLQTYLSFQCLMMDEIVYTGCAMPDTWGDRRYDDDTIGQMYLGFIKADLDQLASQPSQTYLTGEKLVDAYKLTLIAATDHNAELVTSAYTAETWDAWMQWLAKSDSDVNDITASKTPLLNKAVQNSGVFMDFRFAVTRRGYLCLVPGMAQVRDTIAIIKGYKTHSSPAPLDGPNAGGFTCCCCEQGRSFKTASGGVFRTGG</sequence>
<protein>
    <submittedName>
        <fullName evidence="2">Heterokaryon incompatibility protein-domain-containing protein</fullName>
    </submittedName>
</protein>
<dbReference type="Proteomes" id="UP001286456">
    <property type="component" value="Unassembled WGS sequence"/>
</dbReference>
<keyword evidence="3" id="KW-1185">Reference proteome</keyword>
<dbReference type="AlphaFoldDB" id="A0AAE0I9P3"/>
<proteinExistence type="predicted"/>
<dbReference type="EMBL" id="JAUEPO010000006">
    <property type="protein sequence ID" value="KAK3320286.1"/>
    <property type="molecule type" value="Genomic_DNA"/>
</dbReference>